<keyword evidence="3" id="KW-1185">Reference proteome</keyword>
<feature type="transmembrane region" description="Helical" evidence="1">
    <location>
        <begin position="290"/>
        <end position="320"/>
    </location>
</feature>
<keyword evidence="1" id="KW-0472">Membrane</keyword>
<dbReference type="SUPFAM" id="SSF55550">
    <property type="entry name" value="SH2 domain"/>
    <property type="match status" value="1"/>
</dbReference>
<comment type="caution">
    <text evidence="2">The sequence shown here is derived from an EMBL/GenBank/DDBJ whole genome shotgun (WGS) entry which is preliminary data.</text>
</comment>
<dbReference type="SUPFAM" id="SSF56112">
    <property type="entry name" value="Protein kinase-like (PK-like)"/>
    <property type="match status" value="1"/>
</dbReference>
<protein>
    <recommendedName>
        <fullName evidence="4">Protein kinase domain-containing protein</fullName>
    </recommendedName>
</protein>
<evidence type="ECO:0000313" key="2">
    <source>
        <dbReference type="EMBL" id="EYC13601.1"/>
    </source>
</evidence>
<reference evidence="3" key="1">
    <citation type="journal article" date="2015" name="Nat. Genet.">
        <title>The genome and transcriptome of the zoonotic hookworm Ancylostoma ceylanicum identify infection-specific gene families.</title>
        <authorList>
            <person name="Schwarz E.M."/>
            <person name="Hu Y."/>
            <person name="Antoshechkin I."/>
            <person name="Miller M.M."/>
            <person name="Sternberg P.W."/>
            <person name="Aroian R.V."/>
        </authorList>
    </citation>
    <scope>NUCLEOTIDE SEQUENCE</scope>
    <source>
        <strain evidence="3">HY135</strain>
    </source>
</reference>
<dbReference type="EMBL" id="JARK01001379">
    <property type="protein sequence ID" value="EYC13601.1"/>
    <property type="molecule type" value="Genomic_DNA"/>
</dbReference>
<evidence type="ECO:0000313" key="3">
    <source>
        <dbReference type="Proteomes" id="UP000024635"/>
    </source>
</evidence>
<organism evidence="2 3">
    <name type="scientific">Ancylostoma ceylanicum</name>
    <dbReference type="NCBI Taxonomy" id="53326"/>
    <lineage>
        <taxon>Eukaryota</taxon>
        <taxon>Metazoa</taxon>
        <taxon>Ecdysozoa</taxon>
        <taxon>Nematoda</taxon>
        <taxon>Chromadorea</taxon>
        <taxon>Rhabditida</taxon>
        <taxon>Rhabditina</taxon>
        <taxon>Rhabditomorpha</taxon>
        <taxon>Strongyloidea</taxon>
        <taxon>Ancylostomatidae</taxon>
        <taxon>Ancylostomatinae</taxon>
        <taxon>Ancylostoma</taxon>
    </lineage>
</organism>
<keyword evidence="1" id="KW-1133">Transmembrane helix</keyword>
<feature type="transmembrane region" description="Helical" evidence="1">
    <location>
        <begin position="341"/>
        <end position="362"/>
    </location>
</feature>
<keyword evidence="1" id="KW-0812">Transmembrane</keyword>
<feature type="transmembrane region" description="Helical" evidence="1">
    <location>
        <begin position="266"/>
        <end position="284"/>
    </location>
</feature>
<proteinExistence type="predicted"/>
<dbReference type="OrthoDB" id="5825649at2759"/>
<accession>A0A016UFC7</accession>
<evidence type="ECO:0000256" key="1">
    <source>
        <dbReference type="SAM" id="Phobius"/>
    </source>
</evidence>
<dbReference type="AlphaFoldDB" id="A0A016UFC7"/>
<name>A0A016UFC7_9BILA</name>
<dbReference type="InterPro" id="IPR011009">
    <property type="entry name" value="Kinase-like_dom_sf"/>
</dbReference>
<dbReference type="InterPro" id="IPR036860">
    <property type="entry name" value="SH2_dom_sf"/>
</dbReference>
<dbReference type="Proteomes" id="UP000024635">
    <property type="component" value="Unassembled WGS sequence"/>
</dbReference>
<gene>
    <name evidence="2" type="primary">Acey_s0043.g809</name>
    <name evidence="2" type="synonym">Acey-C05C12.6</name>
    <name evidence="2" type="ORF">Y032_0043g809</name>
</gene>
<dbReference type="Gene3D" id="3.30.505.10">
    <property type="entry name" value="SH2 domain"/>
    <property type="match status" value="1"/>
</dbReference>
<evidence type="ECO:0008006" key="4">
    <source>
        <dbReference type="Google" id="ProtNLM"/>
    </source>
</evidence>
<sequence>MFPLQNIDAVKLCLLNEPIYHGKLTPDAVSAKLQNPGDFLVQDGENSSSVLLSIFKDGIRDFLITIEKVEESPRFLVGRRCFASLEELTFNLKSVQCGSEEIRLETAIYRVNDYGRLGAHCFVDLPPRTTMKTMIPLPTIKYKSVLVALKREIIHEEIEEELESLMLLKHKHLVRLEDFAMYPHGSVILRYEMHDSTSLYDTMRKKEFGVGTTLAWVQQAASLAFYLAKKECFYSVLCAQTGTQVCLVWYVVSSVFSLIFGMRSTLTWLIVPICVVVLGVYAIISKRHKYLYPFLIITIVQQLVCVLMATIILLFSLVSFDTMRQIIGHSLDFDAPPSRNVALAVIGGTVAVCLLLSFVHIWQAVVIYRCLEYYEAEYSSLDDFWARGDTTLIESRFDVTDSCHSRPFEVQVR</sequence>